<gene>
    <name evidence="1" type="ORF">OLEA9_A057932</name>
</gene>
<dbReference type="EMBL" id="CACTIH010003700">
    <property type="protein sequence ID" value="CAA2982597.1"/>
    <property type="molecule type" value="Genomic_DNA"/>
</dbReference>
<evidence type="ECO:0000313" key="2">
    <source>
        <dbReference type="Proteomes" id="UP000594638"/>
    </source>
</evidence>
<organism evidence="1 2">
    <name type="scientific">Olea europaea subsp. europaea</name>
    <dbReference type="NCBI Taxonomy" id="158383"/>
    <lineage>
        <taxon>Eukaryota</taxon>
        <taxon>Viridiplantae</taxon>
        <taxon>Streptophyta</taxon>
        <taxon>Embryophyta</taxon>
        <taxon>Tracheophyta</taxon>
        <taxon>Spermatophyta</taxon>
        <taxon>Magnoliopsida</taxon>
        <taxon>eudicotyledons</taxon>
        <taxon>Gunneridae</taxon>
        <taxon>Pentapetalae</taxon>
        <taxon>asterids</taxon>
        <taxon>lamiids</taxon>
        <taxon>Lamiales</taxon>
        <taxon>Oleaceae</taxon>
        <taxon>Oleeae</taxon>
        <taxon>Olea</taxon>
    </lineage>
</organism>
<proteinExistence type="predicted"/>
<dbReference type="Gramene" id="OE9A057932T1">
    <property type="protein sequence ID" value="OE9A057932C1"/>
    <property type="gene ID" value="OE9A057932"/>
</dbReference>
<keyword evidence="2" id="KW-1185">Reference proteome</keyword>
<name>A0A8S0RUB0_OLEEU</name>
<accession>A0A8S0RUB0</accession>
<comment type="caution">
    <text evidence="1">The sequence shown here is derived from an EMBL/GenBank/DDBJ whole genome shotgun (WGS) entry which is preliminary data.</text>
</comment>
<dbReference type="Proteomes" id="UP000594638">
    <property type="component" value="Unassembled WGS sequence"/>
</dbReference>
<dbReference type="AlphaFoldDB" id="A0A8S0RUB0"/>
<sequence length="85" mass="9536">MGDDAPIIQSHHQAQYYMPPPISYSQLLLGGENYHELTQHIQSPNVIPPASASVTWNSQSTDILKHASFKFLIFSGLCINLYILH</sequence>
<protein>
    <submittedName>
        <fullName evidence="1">Uncharacterized protein</fullName>
    </submittedName>
</protein>
<reference evidence="1 2" key="1">
    <citation type="submission" date="2019-12" db="EMBL/GenBank/DDBJ databases">
        <authorList>
            <person name="Alioto T."/>
            <person name="Alioto T."/>
            <person name="Gomez Garrido J."/>
        </authorList>
    </citation>
    <scope>NUCLEOTIDE SEQUENCE [LARGE SCALE GENOMIC DNA]</scope>
</reference>
<evidence type="ECO:0000313" key="1">
    <source>
        <dbReference type="EMBL" id="CAA2982597.1"/>
    </source>
</evidence>